<keyword evidence="2" id="KW-1185">Reference proteome</keyword>
<organism evidence="1 2">
    <name type="scientific">Proteiniclasticum ruminis</name>
    <dbReference type="NCBI Taxonomy" id="398199"/>
    <lineage>
        <taxon>Bacteria</taxon>
        <taxon>Bacillati</taxon>
        <taxon>Bacillota</taxon>
        <taxon>Clostridia</taxon>
        <taxon>Eubacteriales</taxon>
        <taxon>Clostridiaceae</taxon>
        <taxon>Proteiniclasticum</taxon>
    </lineage>
</organism>
<sequence>MAKKKEANYGILAVGQVYKGYAELCRKLGVPVRQSSSGSQIAQFNEWARYFEFEEYKIEGRKRNGIIITKVYDTPLLSSMKNTKYADIIRSIILTMLYESDDGCIRWTTNQRLLGTGLINENYNRVQYLKDEEKRSFLKENHISLRTFSDFFDRNKNVFRGYFNTAYKFLEQDKIINPILILYVVKFKDSAEHHFLEKDDALNGNLDDIRSSLLKNKYKVRNEWMLSELRKVEFFSDLNNALKEINYPISSDIEFVYQYNLIEAINKNEIPYKTELINIDEATKELNMKHVDEIIKQAKADSEDKNNFIAKEKYDEIIRIMKEDEDTYKSMNEEKFWKKYFEKVPDTEVFDLKHVLFDEDKLEEFLKRMRQIGIKSTKTIEEELMPNANKARPEYFEEIQKLVDKVIRLDE</sequence>
<dbReference type="RefSeq" id="WP_074911859.1">
    <property type="nucleotide sequence ID" value="NZ_FOVK01000004.1"/>
</dbReference>
<accession>A0A1I5BB37</accession>
<gene>
    <name evidence="1" type="ORF">SAMN04488695_104111</name>
</gene>
<name>A0A1I5BB37_9CLOT</name>
<dbReference type="EMBL" id="FOVK01000004">
    <property type="protein sequence ID" value="SFN71924.1"/>
    <property type="molecule type" value="Genomic_DNA"/>
</dbReference>
<dbReference type="OrthoDB" id="1938795at2"/>
<evidence type="ECO:0000313" key="1">
    <source>
        <dbReference type="EMBL" id="SFN71924.1"/>
    </source>
</evidence>
<dbReference type="AlphaFoldDB" id="A0A1I5BB37"/>
<reference evidence="1 2" key="1">
    <citation type="submission" date="2016-10" db="EMBL/GenBank/DDBJ databases">
        <authorList>
            <person name="de Groot N.N."/>
        </authorList>
    </citation>
    <scope>NUCLEOTIDE SEQUENCE [LARGE SCALE GENOMIC DNA]</scope>
    <source>
        <strain evidence="1 2">ML2</strain>
    </source>
</reference>
<proteinExistence type="predicted"/>
<dbReference type="Proteomes" id="UP000181899">
    <property type="component" value="Unassembled WGS sequence"/>
</dbReference>
<protein>
    <submittedName>
        <fullName evidence="1">Uncharacterized protein</fullName>
    </submittedName>
</protein>
<evidence type="ECO:0000313" key="2">
    <source>
        <dbReference type="Proteomes" id="UP000181899"/>
    </source>
</evidence>